<feature type="region of interest" description="Disordered" evidence="1">
    <location>
        <begin position="380"/>
        <end position="440"/>
    </location>
</feature>
<feature type="compositionally biased region" description="Basic and acidic residues" evidence="1">
    <location>
        <begin position="392"/>
        <end position="403"/>
    </location>
</feature>
<evidence type="ECO:0000313" key="3">
    <source>
        <dbReference type="Proteomes" id="UP000007305"/>
    </source>
</evidence>
<keyword evidence="3" id="KW-1185">Reference proteome</keyword>
<dbReference type="Proteomes" id="UP000007305">
    <property type="component" value="Chromosome 1"/>
</dbReference>
<accession>A0A804LDX4</accession>
<organism evidence="2 3">
    <name type="scientific">Zea mays</name>
    <name type="common">Maize</name>
    <dbReference type="NCBI Taxonomy" id="4577"/>
    <lineage>
        <taxon>Eukaryota</taxon>
        <taxon>Viridiplantae</taxon>
        <taxon>Streptophyta</taxon>
        <taxon>Embryophyta</taxon>
        <taxon>Tracheophyta</taxon>
        <taxon>Spermatophyta</taxon>
        <taxon>Magnoliopsida</taxon>
        <taxon>Liliopsida</taxon>
        <taxon>Poales</taxon>
        <taxon>Poaceae</taxon>
        <taxon>PACMAD clade</taxon>
        <taxon>Panicoideae</taxon>
        <taxon>Andropogonodae</taxon>
        <taxon>Andropogoneae</taxon>
        <taxon>Tripsacinae</taxon>
        <taxon>Zea</taxon>
    </lineage>
</organism>
<dbReference type="InParanoid" id="A0A804LDX4"/>
<sequence>MIISTRQSRVPGLEVLHEGDELLDAGERHGIVDGGADTADRPVPLELHHALLGRLGDELLLEVRALGQGEGHVHVRAHGLVDGADVVPSAGIDGVVEGAGLARVLLLDLGEAALREQVLEDETADVDGEAGRGVVEGGVVGVRLEVEHDGRDGLSGADEVLAHDGDGDAGGPDVLLCAGVDDAEAGDVDGLGAEVGGHVGDEDARPVAGLRVVLELDAVDGLVGADVEEPGLGVLGDGVERREGRVLAVFTRPGDGGGGELLGLLEGLVAPGSGHDEVGRVGGPRAEVERDGGELRGGAALEEEHGVGVGHREERAQVGLGLLDGGVELLPAVAHLHDAHPGAVVVHQLRLRPLEHGERERRGTRREVVDAALHLVRRGGCGRGRRRHRRARDPGGADREADGRGGGGRPRRRGRDRGALEEEGVRRGGGGGHRGDESRGWRKVFGLGPAAWATGRGAEMGRKGAARSIGRELLGRGGVRIGGWCCCCLLNDVLVGGPVRQ</sequence>
<protein>
    <submittedName>
        <fullName evidence="2">Uncharacterized protein</fullName>
    </submittedName>
</protein>
<reference evidence="2" key="2">
    <citation type="submission" date="2019-07" db="EMBL/GenBank/DDBJ databases">
        <authorList>
            <person name="Seetharam A."/>
            <person name="Woodhouse M."/>
            <person name="Cannon E."/>
        </authorList>
    </citation>
    <scope>NUCLEOTIDE SEQUENCE [LARGE SCALE GENOMIC DNA]</scope>
    <source>
        <strain evidence="2">cv. B73</strain>
    </source>
</reference>
<reference evidence="3" key="1">
    <citation type="submission" date="2015-12" db="EMBL/GenBank/DDBJ databases">
        <title>Update maize B73 reference genome by single molecule sequencing technologies.</title>
        <authorList>
            <consortium name="Maize Genome Sequencing Project"/>
            <person name="Ware D."/>
        </authorList>
    </citation>
    <scope>NUCLEOTIDE SEQUENCE [LARGE SCALE GENOMIC DNA]</scope>
    <source>
        <strain evidence="3">cv. B73</strain>
    </source>
</reference>
<dbReference type="Gramene" id="Zm00001eb004380_T001">
    <property type="protein sequence ID" value="Zm00001eb004380_P001"/>
    <property type="gene ID" value="Zm00001eb004380"/>
</dbReference>
<dbReference type="EnsemblPlants" id="Zm00001eb004380_T001">
    <property type="protein sequence ID" value="Zm00001eb004380_P001"/>
    <property type="gene ID" value="Zm00001eb004380"/>
</dbReference>
<reference evidence="2" key="3">
    <citation type="submission" date="2021-05" db="UniProtKB">
        <authorList>
            <consortium name="EnsemblPlants"/>
        </authorList>
    </citation>
    <scope>IDENTIFICATION</scope>
    <source>
        <strain evidence="2">cv. B73</strain>
    </source>
</reference>
<evidence type="ECO:0000256" key="1">
    <source>
        <dbReference type="SAM" id="MobiDB-lite"/>
    </source>
</evidence>
<proteinExistence type="predicted"/>
<feature type="compositionally biased region" description="Basic and acidic residues" evidence="1">
    <location>
        <begin position="416"/>
        <end position="426"/>
    </location>
</feature>
<dbReference type="AlphaFoldDB" id="A0A804LDX4"/>
<name>A0A804LDX4_MAIZE</name>
<evidence type="ECO:0000313" key="2">
    <source>
        <dbReference type="EnsemblPlants" id="Zm00001eb004380_P001"/>
    </source>
</evidence>